<organism evidence="3 4">
    <name type="scientific">Streptomyces antnestii</name>
    <dbReference type="NCBI Taxonomy" id="2494256"/>
    <lineage>
        <taxon>Bacteria</taxon>
        <taxon>Bacillati</taxon>
        <taxon>Actinomycetota</taxon>
        <taxon>Actinomycetes</taxon>
        <taxon>Kitasatosporales</taxon>
        <taxon>Streptomycetaceae</taxon>
        <taxon>Streptomyces</taxon>
    </lineage>
</organism>
<keyword evidence="1" id="KW-0472">Membrane</keyword>
<evidence type="ECO:0000313" key="3">
    <source>
        <dbReference type="EMBL" id="RVU15131.1"/>
    </source>
</evidence>
<keyword evidence="1" id="KW-0812">Transmembrane</keyword>
<feature type="transmembrane region" description="Helical" evidence="1">
    <location>
        <begin position="156"/>
        <end position="178"/>
    </location>
</feature>
<feature type="chain" id="PRO_5019037128" description="TrbL/VirB6 plasmid conjugal transfer protein" evidence="2">
    <location>
        <begin position="33"/>
        <end position="727"/>
    </location>
</feature>
<reference evidence="3 4" key="1">
    <citation type="submission" date="2019-01" db="EMBL/GenBank/DDBJ databases">
        <title>Genome sequences of Streptomyces and Rhizobium isolates collected from root and soil.</title>
        <authorList>
            <person name="Chhettri S."/>
            <person name="Sevigny J.L."/>
            <person name="Sen A."/>
            <person name="Ennis N."/>
            <person name="Tisa L."/>
        </authorList>
    </citation>
    <scope>NUCLEOTIDE SEQUENCE [LARGE SCALE GENOMIC DNA]</scope>
    <source>
        <strain evidence="3 4">San01</strain>
    </source>
</reference>
<feature type="signal peptide" evidence="2">
    <location>
        <begin position="1"/>
        <end position="32"/>
    </location>
</feature>
<evidence type="ECO:0000313" key="4">
    <source>
        <dbReference type="Proteomes" id="UP000283128"/>
    </source>
</evidence>
<evidence type="ECO:0008006" key="5">
    <source>
        <dbReference type="Google" id="ProtNLM"/>
    </source>
</evidence>
<feature type="transmembrane region" description="Helical" evidence="1">
    <location>
        <begin position="121"/>
        <end position="144"/>
    </location>
</feature>
<protein>
    <recommendedName>
        <fullName evidence="5">TrbL/VirB6 plasmid conjugal transfer protein</fullName>
    </recommendedName>
</protein>
<accession>A0A437NYN1</accession>
<gene>
    <name evidence="3" type="ORF">EOT10_39825</name>
</gene>
<proteinExistence type="predicted"/>
<keyword evidence="2" id="KW-0732">Signal</keyword>
<dbReference type="RefSeq" id="WP_127833253.1">
    <property type="nucleotide sequence ID" value="NZ_RZYA01000035.1"/>
</dbReference>
<feature type="transmembrane region" description="Helical" evidence="1">
    <location>
        <begin position="422"/>
        <end position="441"/>
    </location>
</feature>
<dbReference type="OrthoDB" id="3921902at2"/>
<keyword evidence="1" id="KW-1133">Transmembrane helix</keyword>
<evidence type="ECO:0000256" key="1">
    <source>
        <dbReference type="SAM" id="Phobius"/>
    </source>
</evidence>
<dbReference type="AlphaFoldDB" id="A0A437NYN1"/>
<feature type="transmembrane region" description="Helical" evidence="1">
    <location>
        <begin position="363"/>
        <end position="384"/>
    </location>
</feature>
<dbReference type="Proteomes" id="UP000283128">
    <property type="component" value="Unassembled WGS sequence"/>
</dbReference>
<feature type="transmembrane region" description="Helical" evidence="1">
    <location>
        <begin position="390"/>
        <end position="410"/>
    </location>
</feature>
<sequence>MNHARHCRWTTVTTVAVLTVLMIAASSAPSFAADDASSGGLLDPLNVKTPEGVPVNRYELTSSDDGPIDIALQFCMSGIFTLARTVVGFACWLIDWAYRFPILDKLAGPAQSISDAYQNDIIGPLGLAGIFLAWAFVFGLVLVIRGRVARGAGEILLTLLIAALAATTFVRPAMLLGYDGPIQQTQRAALEAASITANGGNKHPSNDPCDLITGPAQNTCRQEAATTPAATTDTTNDKKHTANCTAVAGPAHDPCLSGERPLAASDVSRPITRTLTDTLVVQPYMLLEYGRSIDKNSPLYKVHKEIIDPQPASTDGRCTSIHGPAKDYCLRRGEDFPANRFNKLGPDGKAAAAYMDHVTWDRVIGALLVLIAVLIIAIVIMAMVLALIAAQFGCVIAATCGCFVFAWAMLPGPNRAVLWKWVGLFASAVVVLFTVAVFIPAFGVAAKVMLANNQTPFMERLFLLDALAVTALAGHRIMLRKGNALGRRFADRMRYARIGGSHTMGENAAATAAAMSSVGYGHSGSGGSSPAHVSFMGRHAGLTAGLRALGDAEGMVGHPGGFLAEARAEGRRALAPLALGARGAHAALIGPHREPRQLQQLGPDGRPLPAKVVDGRTGKLISGGEQQGYIPVGARLEEQLKRTRGGRILVGTSKVAFHTTVGLPATWTRVRRAKSVLTRDLTQEFGRQRRHYSNVAGQFNADTRSGLNDWRGTWTDMHGRPGAREEQ</sequence>
<feature type="transmembrane region" description="Helical" evidence="1">
    <location>
        <begin position="461"/>
        <end position="479"/>
    </location>
</feature>
<evidence type="ECO:0000256" key="2">
    <source>
        <dbReference type="SAM" id="SignalP"/>
    </source>
</evidence>
<comment type="caution">
    <text evidence="3">The sequence shown here is derived from an EMBL/GenBank/DDBJ whole genome shotgun (WGS) entry which is preliminary data.</text>
</comment>
<keyword evidence="4" id="KW-1185">Reference proteome</keyword>
<feature type="transmembrane region" description="Helical" evidence="1">
    <location>
        <begin position="70"/>
        <end position="94"/>
    </location>
</feature>
<name>A0A437NYN1_9ACTN</name>
<dbReference type="EMBL" id="RZYA01000035">
    <property type="protein sequence ID" value="RVU15131.1"/>
    <property type="molecule type" value="Genomic_DNA"/>
</dbReference>